<evidence type="ECO:0000313" key="3">
    <source>
        <dbReference type="EMBL" id="WWC64892.1"/>
    </source>
</evidence>
<feature type="region of interest" description="Disordered" evidence="1">
    <location>
        <begin position="1"/>
        <end position="62"/>
    </location>
</feature>
<gene>
    <name evidence="2" type="ORF">I303_06911</name>
    <name evidence="3" type="ORF">I303_107506</name>
</gene>
<proteinExistence type="predicted"/>
<reference evidence="3" key="3">
    <citation type="submission" date="2024-02" db="EMBL/GenBank/DDBJ databases">
        <title>Comparative genomics of Cryptococcus and Kwoniella reveals pathogenesis evolution and contrasting modes of karyotype evolution via chromosome fusion or intercentromeric recombination.</title>
        <authorList>
            <person name="Coelho M.A."/>
            <person name="David-Palma M."/>
            <person name="Shea T."/>
            <person name="Bowers K."/>
            <person name="McGinley-Smith S."/>
            <person name="Mohammad A.W."/>
            <person name="Gnirke A."/>
            <person name="Yurkov A.M."/>
            <person name="Nowrousian M."/>
            <person name="Sun S."/>
            <person name="Cuomo C.A."/>
            <person name="Heitman J."/>
        </authorList>
    </citation>
    <scope>NUCLEOTIDE SEQUENCE</scope>
    <source>
        <strain evidence="3">CBS 10117</strain>
    </source>
</reference>
<dbReference type="RefSeq" id="XP_018261188.1">
    <property type="nucleotide sequence ID" value="XM_018410185.1"/>
</dbReference>
<feature type="compositionally biased region" description="Basic residues" evidence="1">
    <location>
        <begin position="1"/>
        <end position="10"/>
    </location>
</feature>
<evidence type="ECO:0000313" key="2">
    <source>
        <dbReference type="EMBL" id="OBR83346.1"/>
    </source>
</evidence>
<reference evidence="2" key="1">
    <citation type="submission" date="2013-07" db="EMBL/GenBank/DDBJ databases">
        <title>The Genome Sequence of Cryptococcus dejecticola CBS10117.</title>
        <authorList>
            <consortium name="The Broad Institute Genome Sequencing Platform"/>
            <person name="Cuomo C."/>
            <person name="Litvintseva A."/>
            <person name="Chen Y."/>
            <person name="Heitman J."/>
            <person name="Sun S."/>
            <person name="Springer D."/>
            <person name="Dromer F."/>
            <person name="Young S.K."/>
            <person name="Zeng Q."/>
            <person name="Gargeya S."/>
            <person name="Fitzgerald M."/>
            <person name="Abouelleil A."/>
            <person name="Alvarado L."/>
            <person name="Berlin A.M."/>
            <person name="Chapman S.B."/>
            <person name="Dewar J."/>
            <person name="Goldberg J."/>
            <person name="Griggs A."/>
            <person name="Gujja S."/>
            <person name="Hansen M."/>
            <person name="Howarth C."/>
            <person name="Imamovic A."/>
            <person name="Larimer J."/>
            <person name="McCowan C."/>
            <person name="Murphy C."/>
            <person name="Pearson M."/>
            <person name="Priest M."/>
            <person name="Roberts A."/>
            <person name="Saif S."/>
            <person name="Shea T."/>
            <person name="Sykes S."/>
            <person name="Wortman J."/>
            <person name="Nusbaum C."/>
            <person name="Birren B."/>
        </authorList>
    </citation>
    <scope>NUCLEOTIDE SEQUENCE [LARGE SCALE GENOMIC DNA]</scope>
    <source>
        <strain evidence="2">CBS 10117</strain>
    </source>
</reference>
<sequence>MRSGGSHHHGHDCFAPAAGPGVPHGTLQRSFTAPTGPNPAYQPRPLSIPGASLDGQNGPPHKRARWAITTTQAYEAADTTTLCNEDNTNVEIGQAQQPVSSILENAPGCTPPGFPPTLTSIADSAFRDNANTPDIKPSIATIAPTPSQDPRKLLKQGRASEPGKQNTSSNVKEAGTPSEPAQSAAPLIQINVDSRSSKTSLSVTKGPPRESCHTL</sequence>
<name>A0A1A5ZZV7_9TREE</name>
<dbReference type="Proteomes" id="UP000078595">
    <property type="component" value="Chromosome 9"/>
</dbReference>
<accession>A0A1A5ZZV7</accession>
<evidence type="ECO:0000313" key="4">
    <source>
        <dbReference type="Proteomes" id="UP000078595"/>
    </source>
</evidence>
<feature type="compositionally biased region" description="Polar residues" evidence="1">
    <location>
        <begin position="191"/>
        <end position="203"/>
    </location>
</feature>
<keyword evidence="4" id="KW-1185">Reference proteome</keyword>
<dbReference type="GeneID" id="28970610"/>
<protein>
    <submittedName>
        <fullName evidence="2">Uncharacterized protein</fullName>
    </submittedName>
</protein>
<dbReference type="VEuPathDB" id="FungiDB:I303_06911"/>
<dbReference type="AlphaFoldDB" id="A0A1A5ZZV7"/>
<dbReference type="EMBL" id="CP144538">
    <property type="protein sequence ID" value="WWC64892.1"/>
    <property type="molecule type" value="Genomic_DNA"/>
</dbReference>
<dbReference type="KEGG" id="kdj:28970610"/>
<dbReference type="EMBL" id="KI894034">
    <property type="protein sequence ID" value="OBR83346.1"/>
    <property type="molecule type" value="Genomic_DNA"/>
</dbReference>
<reference evidence="3" key="2">
    <citation type="submission" date="2013-07" db="EMBL/GenBank/DDBJ databases">
        <authorList>
            <consortium name="The Broad Institute Genome Sequencing Platform"/>
            <person name="Cuomo C."/>
            <person name="Litvintseva A."/>
            <person name="Chen Y."/>
            <person name="Heitman J."/>
            <person name="Sun S."/>
            <person name="Springer D."/>
            <person name="Dromer F."/>
            <person name="Young S.K."/>
            <person name="Zeng Q."/>
            <person name="Gargeya S."/>
            <person name="Fitzgerald M."/>
            <person name="Abouelleil A."/>
            <person name="Alvarado L."/>
            <person name="Berlin A.M."/>
            <person name="Chapman S.B."/>
            <person name="Dewar J."/>
            <person name="Goldberg J."/>
            <person name="Griggs A."/>
            <person name="Gujja S."/>
            <person name="Hansen M."/>
            <person name="Howarth C."/>
            <person name="Imamovic A."/>
            <person name="Larimer J."/>
            <person name="McCowan C."/>
            <person name="Murphy C."/>
            <person name="Pearson M."/>
            <person name="Priest M."/>
            <person name="Roberts A."/>
            <person name="Saif S."/>
            <person name="Shea T."/>
            <person name="Sykes S."/>
            <person name="Wortman J."/>
            <person name="Nusbaum C."/>
            <person name="Birren B."/>
        </authorList>
    </citation>
    <scope>NUCLEOTIDE SEQUENCE</scope>
    <source>
        <strain evidence="3">CBS 10117</strain>
    </source>
</reference>
<evidence type="ECO:0000256" key="1">
    <source>
        <dbReference type="SAM" id="MobiDB-lite"/>
    </source>
</evidence>
<feature type="region of interest" description="Disordered" evidence="1">
    <location>
        <begin position="127"/>
        <end position="215"/>
    </location>
</feature>
<organism evidence="2">
    <name type="scientific">Kwoniella dejecticola CBS 10117</name>
    <dbReference type="NCBI Taxonomy" id="1296121"/>
    <lineage>
        <taxon>Eukaryota</taxon>
        <taxon>Fungi</taxon>
        <taxon>Dikarya</taxon>
        <taxon>Basidiomycota</taxon>
        <taxon>Agaricomycotina</taxon>
        <taxon>Tremellomycetes</taxon>
        <taxon>Tremellales</taxon>
        <taxon>Cryptococcaceae</taxon>
        <taxon>Kwoniella</taxon>
    </lineage>
</organism>